<name>D4AX49_ARTBC</name>
<organism evidence="2 3">
    <name type="scientific">Arthroderma benhamiae (strain ATCC MYA-4681 / CBS 112371)</name>
    <name type="common">Trichophyton mentagrophytes</name>
    <dbReference type="NCBI Taxonomy" id="663331"/>
    <lineage>
        <taxon>Eukaryota</taxon>
        <taxon>Fungi</taxon>
        <taxon>Dikarya</taxon>
        <taxon>Ascomycota</taxon>
        <taxon>Pezizomycotina</taxon>
        <taxon>Eurotiomycetes</taxon>
        <taxon>Eurotiomycetidae</taxon>
        <taxon>Onygenales</taxon>
        <taxon>Arthrodermataceae</taxon>
        <taxon>Trichophyton</taxon>
    </lineage>
</organism>
<accession>D4AX49</accession>
<feature type="region of interest" description="Disordered" evidence="1">
    <location>
        <begin position="94"/>
        <end position="120"/>
    </location>
</feature>
<feature type="compositionally biased region" description="Low complexity" evidence="1">
    <location>
        <begin position="103"/>
        <end position="118"/>
    </location>
</feature>
<proteinExistence type="predicted"/>
<dbReference type="OMA" id="WEERFIN"/>
<dbReference type="EMBL" id="ABSU01000016">
    <property type="protein sequence ID" value="EFE32254.1"/>
    <property type="molecule type" value="Genomic_DNA"/>
</dbReference>
<comment type="caution">
    <text evidence="2">The sequence shown here is derived from an EMBL/GenBank/DDBJ whole genome shotgun (WGS) entry which is preliminary data.</text>
</comment>
<dbReference type="RefSeq" id="XP_003012894.1">
    <property type="nucleotide sequence ID" value="XM_003012848.1"/>
</dbReference>
<dbReference type="AlphaFoldDB" id="D4AX49"/>
<dbReference type="GeneID" id="9522972"/>
<keyword evidence="3" id="KW-1185">Reference proteome</keyword>
<dbReference type="HOGENOM" id="CLU_1618578_0_0_1"/>
<sequence length="164" mass="18942">MRSSDGVFDRLDRLYQSGITKLVYTLVGTDAALNLSSQIYDQKVGLDLADLLKEKGSFNYSLYRDLVRPVFQKAPEVDIWKAVFQLIKPLSQLTPPATVSPTSEGTSWRSTSSSQRGSEQIRRLVEERLFEEMRTCTHKDVEGFDAKYFRNTSWEERFINIYKK</sequence>
<reference evidence="3" key="1">
    <citation type="journal article" date="2011" name="Genome Biol.">
        <title>Comparative and functional genomics provide insights into the pathogenicity of dermatophytic fungi.</title>
        <authorList>
            <person name="Burmester A."/>
            <person name="Shelest E."/>
            <person name="Gloeckner G."/>
            <person name="Heddergott C."/>
            <person name="Schindler S."/>
            <person name="Staib P."/>
            <person name="Heidel A."/>
            <person name="Felder M."/>
            <person name="Petzold A."/>
            <person name="Szafranski K."/>
            <person name="Feuermann M."/>
            <person name="Pedruzzi I."/>
            <person name="Priebe S."/>
            <person name="Groth M."/>
            <person name="Winkler R."/>
            <person name="Li W."/>
            <person name="Kniemeyer O."/>
            <person name="Schroeckh V."/>
            <person name="Hertweck C."/>
            <person name="Hube B."/>
            <person name="White T.C."/>
            <person name="Platzer M."/>
            <person name="Guthke R."/>
            <person name="Heitman J."/>
            <person name="Woestemeyer J."/>
            <person name="Zipfel P.F."/>
            <person name="Monod M."/>
            <person name="Brakhage A.A."/>
        </authorList>
    </citation>
    <scope>NUCLEOTIDE SEQUENCE [LARGE SCALE GENOMIC DNA]</scope>
    <source>
        <strain evidence="3">ATCC MYA-4681 / CBS 112371</strain>
    </source>
</reference>
<evidence type="ECO:0000313" key="3">
    <source>
        <dbReference type="Proteomes" id="UP000008866"/>
    </source>
</evidence>
<evidence type="ECO:0000256" key="1">
    <source>
        <dbReference type="SAM" id="MobiDB-lite"/>
    </source>
</evidence>
<dbReference type="KEGG" id="abe:ARB_00776"/>
<protein>
    <submittedName>
        <fullName evidence="2">Uncharacterized protein</fullName>
    </submittedName>
</protein>
<evidence type="ECO:0000313" key="2">
    <source>
        <dbReference type="EMBL" id="EFE32254.1"/>
    </source>
</evidence>
<gene>
    <name evidence="2" type="ORF">ARB_00776</name>
</gene>
<dbReference type="Proteomes" id="UP000008866">
    <property type="component" value="Unassembled WGS sequence"/>
</dbReference>